<feature type="signal peptide" evidence="1">
    <location>
        <begin position="1"/>
        <end position="26"/>
    </location>
</feature>
<sequence>MISMNKITLNMVLGVICFSALSIAFADTAPTSSPDILGTYSCTYHDATINPPDGKEILIIKKDKQNNYRMEKKGEGDSTPSIIGVGLQNKDMNHVFSFLFWWPKAPSATLVQYIVAQPDGTLEGQWVQSNRSKTGQFNCKKSS</sequence>
<keyword evidence="1" id="KW-0732">Signal</keyword>
<dbReference type="AlphaFoldDB" id="A0A378LP25"/>
<keyword evidence="3" id="KW-1185">Reference proteome</keyword>
<dbReference type="Proteomes" id="UP000255297">
    <property type="component" value="Unassembled WGS sequence"/>
</dbReference>
<dbReference type="RefSeq" id="WP_242601853.1">
    <property type="nucleotide sequence ID" value="NZ_CAAAIS010000002.1"/>
</dbReference>
<dbReference type="EMBL" id="UGPB01000001">
    <property type="protein sequence ID" value="STY28504.1"/>
    <property type="molecule type" value="Genomic_DNA"/>
</dbReference>
<organism evidence="2 3">
    <name type="scientific">Legionella wadsworthii</name>
    <dbReference type="NCBI Taxonomy" id="28088"/>
    <lineage>
        <taxon>Bacteria</taxon>
        <taxon>Pseudomonadati</taxon>
        <taxon>Pseudomonadota</taxon>
        <taxon>Gammaproteobacteria</taxon>
        <taxon>Legionellales</taxon>
        <taxon>Legionellaceae</taxon>
        <taxon>Legionella</taxon>
    </lineage>
</organism>
<feature type="chain" id="PRO_5017077385" description="Secreted protein" evidence="1">
    <location>
        <begin position="27"/>
        <end position="143"/>
    </location>
</feature>
<proteinExistence type="predicted"/>
<name>A0A378LP25_9GAMM</name>
<accession>A0A378LP25</accession>
<reference evidence="2 3" key="1">
    <citation type="submission" date="2018-06" db="EMBL/GenBank/DDBJ databases">
        <authorList>
            <consortium name="Pathogen Informatics"/>
            <person name="Doyle S."/>
        </authorList>
    </citation>
    <scope>NUCLEOTIDE SEQUENCE [LARGE SCALE GENOMIC DNA]</scope>
    <source>
        <strain evidence="2 3">NCTC11532</strain>
    </source>
</reference>
<evidence type="ECO:0000313" key="2">
    <source>
        <dbReference type="EMBL" id="STY28504.1"/>
    </source>
</evidence>
<evidence type="ECO:0000313" key="3">
    <source>
        <dbReference type="Proteomes" id="UP000255297"/>
    </source>
</evidence>
<evidence type="ECO:0008006" key="4">
    <source>
        <dbReference type="Google" id="ProtNLM"/>
    </source>
</evidence>
<gene>
    <name evidence="2" type="ORF">NCTC11532_00679</name>
</gene>
<evidence type="ECO:0000256" key="1">
    <source>
        <dbReference type="SAM" id="SignalP"/>
    </source>
</evidence>
<protein>
    <recommendedName>
        <fullName evidence="4">Secreted protein</fullName>
    </recommendedName>
</protein>